<dbReference type="Proteomes" id="UP000028725">
    <property type="component" value="Unassembled WGS sequence"/>
</dbReference>
<dbReference type="RefSeq" id="WP_052419720.1">
    <property type="nucleotide sequence ID" value="NZ_JMCB01000002.1"/>
</dbReference>
<comment type="caution">
    <text evidence="2">The sequence shown here is derived from an EMBL/GenBank/DDBJ whole genome shotgun (WGS) entry which is preliminary data.</text>
</comment>
<sequence length="86" mass="9039">MKATYLSLALVLCGVLFGTTSGCAVDFPDELPYACEDASDCGGAPHVCVSLADGRKYCCKPEPEQCNKLDDDCNGVVDDVSDGPCR</sequence>
<evidence type="ECO:0000313" key="3">
    <source>
        <dbReference type="Proteomes" id="UP000028725"/>
    </source>
</evidence>
<evidence type="ECO:0000256" key="1">
    <source>
        <dbReference type="SAM" id="SignalP"/>
    </source>
</evidence>
<proteinExistence type="predicted"/>
<dbReference type="OrthoDB" id="5497143at2"/>
<dbReference type="STRING" id="394096.DB31_3377"/>
<dbReference type="PROSITE" id="PS51257">
    <property type="entry name" value="PROKAR_LIPOPROTEIN"/>
    <property type="match status" value="1"/>
</dbReference>
<protein>
    <submittedName>
        <fullName evidence="2">Tryptophan synthase alpha chain</fullName>
    </submittedName>
</protein>
<keyword evidence="3" id="KW-1185">Reference proteome</keyword>
<organism evidence="2 3">
    <name type="scientific">Hyalangium minutum</name>
    <dbReference type="NCBI Taxonomy" id="394096"/>
    <lineage>
        <taxon>Bacteria</taxon>
        <taxon>Pseudomonadati</taxon>
        <taxon>Myxococcota</taxon>
        <taxon>Myxococcia</taxon>
        <taxon>Myxococcales</taxon>
        <taxon>Cystobacterineae</taxon>
        <taxon>Archangiaceae</taxon>
        <taxon>Hyalangium</taxon>
    </lineage>
</organism>
<accession>A0A085WU84</accession>
<name>A0A085WU84_9BACT</name>
<feature type="signal peptide" evidence="1">
    <location>
        <begin position="1"/>
        <end position="24"/>
    </location>
</feature>
<keyword evidence="1" id="KW-0732">Signal</keyword>
<dbReference type="EMBL" id="JMCB01000002">
    <property type="protein sequence ID" value="KFE71247.1"/>
    <property type="molecule type" value="Genomic_DNA"/>
</dbReference>
<gene>
    <name evidence="2" type="ORF">DB31_3377</name>
</gene>
<reference evidence="2 3" key="1">
    <citation type="submission" date="2014-04" db="EMBL/GenBank/DDBJ databases">
        <title>Genome assembly of Hyalangium minutum DSM 14724.</title>
        <authorList>
            <person name="Sharma G."/>
            <person name="Subramanian S."/>
        </authorList>
    </citation>
    <scope>NUCLEOTIDE SEQUENCE [LARGE SCALE GENOMIC DNA]</scope>
    <source>
        <strain evidence="2 3">DSM 14724</strain>
    </source>
</reference>
<feature type="chain" id="PRO_5001800122" evidence="1">
    <location>
        <begin position="25"/>
        <end position="86"/>
    </location>
</feature>
<dbReference type="AlphaFoldDB" id="A0A085WU84"/>
<evidence type="ECO:0000313" key="2">
    <source>
        <dbReference type="EMBL" id="KFE71247.1"/>
    </source>
</evidence>